<accession>I6NCY7</accession>
<comment type="subcellular location">
    <subcellularLocation>
        <location evidence="1">Mitochondrion</location>
    </subcellularLocation>
</comment>
<feature type="domain" description="Chalcone isomerase" evidence="6">
    <location>
        <begin position="104"/>
        <end position="303"/>
    </location>
</feature>
<dbReference type="GeneID" id="11472928"/>
<dbReference type="InParanoid" id="I6NCY7"/>
<dbReference type="GO" id="GO:0005739">
    <property type="term" value="C:mitochondrion"/>
    <property type="evidence" value="ECO:0007669"/>
    <property type="project" value="UniProtKB-SubCell"/>
</dbReference>
<dbReference type="InterPro" id="IPR016088">
    <property type="entry name" value="Chalcone_isomerase_3-sand"/>
</dbReference>
<sequence>MSYNFGRAKFTDFLRFGSRLKGHIFHSYPFEAGKIRNKTIVLSSSNITNSVLLTTFALSPLIWYNTINNDALNSPGLEDSINVYYSITPFPLKYGPPDRPLKATYTILGYGIRSVTFLKFKVYALGIYACTEDINLIQKVFNSDFLSEVTGIEKTASLKEMAKKALSDPAQSRVLINKVLSNGMRLVAKIKPIRDTDLNHLKDGLVKSISNHPDSKDFRAELKRGLHQLKTTLRKKRGKVPKDDEFIIELQANGNLNFYHYIRKNGVTVEIGTVTEPIIGRLLFGQYLSGPRPLSEDTRESVANKIVNML</sequence>
<keyword evidence="4" id="KW-0809">Transit peptide</keyword>
<evidence type="ECO:0000313" key="7">
    <source>
        <dbReference type="EMBL" id="AET39929.1"/>
    </source>
</evidence>
<dbReference type="GO" id="GO:0016872">
    <property type="term" value="F:intramolecular lyase activity"/>
    <property type="evidence" value="ECO:0007669"/>
    <property type="project" value="InterPro"/>
</dbReference>
<dbReference type="InterPro" id="IPR016087">
    <property type="entry name" value="Chalcone_isomerase"/>
</dbReference>
<dbReference type="FunCoup" id="I6NCY7">
    <property type="interactions" value="45"/>
</dbReference>
<reference evidence="7 8" key="1">
    <citation type="journal article" date="2011" name="G3 (Bethesda)">
        <title>Genome evolution in the Eremothecium clade of the Saccharomyces complex revealed by comparative genomics.</title>
        <authorList>
            <person name="Wendland J."/>
            <person name="Walther A."/>
        </authorList>
    </citation>
    <scope>NUCLEOTIDE SEQUENCE [LARGE SCALE GENOMIC DNA]</scope>
    <source>
        <strain evidence="8">CBS 270.75 / DBVPG 7215 / KCTC 17166 / NRRL Y-17582</strain>
    </source>
</reference>
<dbReference type="HOGENOM" id="CLU_038840_0_1_1"/>
<evidence type="ECO:0000256" key="1">
    <source>
        <dbReference type="ARBA" id="ARBA00004173"/>
    </source>
</evidence>
<evidence type="ECO:0000256" key="2">
    <source>
        <dbReference type="ARBA" id="ARBA00009111"/>
    </source>
</evidence>
<evidence type="ECO:0000313" key="8">
    <source>
        <dbReference type="Proteomes" id="UP000006790"/>
    </source>
</evidence>
<gene>
    <name evidence="7" type="ordered locus">Ecym_5153</name>
</gene>
<dbReference type="InterPro" id="IPR036298">
    <property type="entry name" value="Chalcone_isomerase_sf"/>
</dbReference>
<dbReference type="OMA" id="PMRNTNF"/>
<dbReference type="eggNOG" id="ENOG502RGD3">
    <property type="taxonomic scope" value="Eukaryota"/>
</dbReference>
<dbReference type="AlphaFoldDB" id="I6NCY7"/>
<keyword evidence="8" id="KW-1185">Reference proteome</keyword>
<dbReference type="EMBL" id="CP002501">
    <property type="protein sequence ID" value="AET39929.1"/>
    <property type="molecule type" value="Genomic_DNA"/>
</dbReference>
<name>I6NCY7_ERECY</name>
<dbReference type="Gene3D" id="3.50.70.10">
    <property type="match status" value="1"/>
</dbReference>
<comment type="similarity">
    <text evidence="2">Belongs to the AIM18/AIM46 family.</text>
</comment>
<proteinExistence type="inferred from homology"/>
<dbReference type="OrthoDB" id="18193at2759"/>
<evidence type="ECO:0000256" key="3">
    <source>
        <dbReference type="ARBA" id="ARBA00018755"/>
    </source>
</evidence>
<dbReference type="Proteomes" id="UP000006790">
    <property type="component" value="Chromosome 5"/>
</dbReference>
<evidence type="ECO:0000256" key="4">
    <source>
        <dbReference type="ARBA" id="ARBA00022946"/>
    </source>
</evidence>
<evidence type="ECO:0000259" key="6">
    <source>
        <dbReference type="Pfam" id="PF16035"/>
    </source>
</evidence>
<dbReference type="STRING" id="931890.I6NCY7"/>
<dbReference type="RefSeq" id="XP_003646746.1">
    <property type="nucleotide sequence ID" value="XM_003646698.1"/>
</dbReference>
<dbReference type="PANTHER" id="PTHR47284">
    <property type="entry name" value="FATTY-ACID-BINDING PROTEIN 2"/>
    <property type="match status" value="1"/>
</dbReference>
<organism evidence="7 8">
    <name type="scientific">Eremothecium cymbalariae (strain CBS 270.75 / DBVPG 7215 / KCTC 17166 / NRRL Y-17582)</name>
    <name type="common">Yeast</name>
    <dbReference type="NCBI Taxonomy" id="931890"/>
    <lineage>
        <taxon>Eukaryota</taxon>
        <taxon>Fungi</taxon>
        <taxon>Dikarya</taxon>
        <taxon>Ascomycota</taxon>
        <taxon>Saccharomycotina</taxon>
        <taxon>Saccharomycetes</taxon>
        <taxon>Saccharomycetales</taxon>
        <taxon>Saccharomycetaceae</taxon>
        <taxon>Eremothecium</taxon>
    </lineage>
</organism>
<evidence type="ECO:0000256" key="5">
    <source>
        <dbReference type="ARBA" id="ARBA00023128"/>
    </source>
</evidence>
<protein>
    <recommendedName>
        <fullName evidence="3">Altered inheritance of mitochondria protein 18, mitochondrial</fullName>
    </recommendedName>
</protein>
<keyword evidence="5" id="KW-0496">Mitochondrion</keyword>
<dbReference type="SUPFAM" id="SSF54626">
    <property type="entry name" value="Chalcone isomerase"/>
    <property type="match status" value="1"/>
</dbReference>
<dbReference type="KEGG" id="erc:Ecym_5153"/>
<dbReference type="Pfam" id="PF16035">
    <property type="entry name" value="Chalcone_2"/>
    <property type="match status" value="1"/>
</dbReference>
<dbReference type="PANTHER" id="PTHR47284:SF3">
    <property type="entry name" value="FATTY-ACID-BINDING PROTEIN 2"/>
    <property type="match status" value="1"/>
</dbReference>